<feature type="region of interest" description="Disordered" evidence="1">
    <location>
        <begin position="217"/>
        <end position="253"/>
    </location>
</feature>
<organism evidence="2 3">
    <name type="scientific">Exophiala spinifera</name>
    <dbReference type="NCBI Taxonomy" id="91928"/>
    <lineage>
        <taxon>Eukaryota</taxon>
        <taxon>Fungi</taxon>
        <taxon>Dikarya</taxon>
        <taxon>Ascomycota</taxon>
        <taxon>Pezizomycotina</taxon>
        <taxon>Eurotiomycetes</taxon>
        <taxon>Chaetothyriomycetidae</taxon>
        <taxon>Chaetothyriales</taxon>
        <taxon>Herpotrichiellaceae</taxon>
        <taxon>Exophiala</taxon>
    </lineage>
</organism>
<feature type="compositionally biased region" description="Polar residues" evidence="1">
    <location>
        <begin position="239"/>
        <end position="253"/>
    </location>
</feature>
<evidence type="ECO:0000313" key="2">
    <source>
        <dbReference type="EMBL" id="KIW17414.1"/>
    </source>
</evidence>
<dbReference type="HOGENOM" id="CLU_096159_0_0_1"/>
<dbReference type="AlphaFoldDB" id="A0A0D2C149"/>
<dbReference type="Proteomes" id="UP000053328">
    <property type="component" value="Unassembled WGS sequence"/>
</dbReference>
<dbReference type="RefSeq" id="XP_016237630.1">
    <property type="nucleotide sequence ID" value="XM_016378953.1"/>
</dbReference>
<feature type="region of interest" description="Disordered" evidence="1">
    <location>
        <begin position="44"/>
        <end position="64"/>
    </location>
</feature>
<gene>
    <name evidence="2" type="ORF">PV08_04608</name>
</gene>
<evidence type="ECO:0000256" key="1">
    <source>
        <dbReference type="SAM" id="MobiDB-lite"/>
    </source>
</evidence>
<reference evidence="2 3" key="1">
    <citation type="submission" date="2015-01" db="EMBL/GenBank/DDBJ databases">
        <title>The Genome Sequence of Exophiala spinifera CBS89968.</title>
        <authorList>
            <consortium name="The Broad Institute Genomics Platform"/>
            <person name="Cuomo C."/>
            <person name="de Hoog S."/>
            <person name="Gorbushina A."/>
            <person name="Stielow B."/>
            <person name="Teixiera M."/>
            <person name="Abouelleil A."/>
            <person name="Chapman S.B."/>
            <person name="Priest M."/>
            <person name="Young S.K."/>
            <person name="Wortman J."/>
            <person name="Nusbaum C."/>
            <person name="Birren B."/>
        </authorList>
    </citation>
    <scope>NUCLEOTIDE SEQUENCE [LARGE SCALE GENOMIC DNA]</scope>
    <source>
        <strain evidence="2 3">CBS 89968</strain>
    </source>
</reference>
<proteinExistence type="predicted"/>
<dbReference type="EMBL" id="KN847494">
    <property type="protein sequence ID" value="KIW17414.1"/>
    <property type="molecule type" value="Genomic_DNA"/>
</dbReference>
<dbReference type="OrthoDB" id="10391458at2759"/>
<dbReference type="VEuPathDB" id="FungiDB:PV08_04608"/>
<dbReference type="GeneID" id="27331691"/>
<protein>
    <submittedName>
        <fullName evidence="2">Uncharacterized protein</fullName>
    </submittedName>
</protein>
<evidence type="ECO:0000313" key="3">
    <source>
        <dbReference type="Proteomes" id="UP000053328"/>
    </source>
</evidence>
<name>A0A0D2C149_9EURO</name>
<keyword evidence="3" id="KW-1185">Reference proteome</keyword>
<accession>A0A0D2C149</accession>
<sequence length="253" mass="27859">MLQTPESDLTNARCVGSGMREDLTTDLCRCDSDVLLRHSRRHLPKDDSAAANPHDRGQDAIVDRDDHRALDAYTTPQVEGFATPTMGHGFESANGQQPWLGNEGAFQHGHLNGMSPLNAFAVDPSLMNPPTNDSSVYQTSPSMDPTSDGGVPFAYGFNSETFWHAQPYYQANQLDNVEANGRSAENHVLENENVYSSHSRHPSLSDANVRSSWENIDPELMSGWNGEDESGQAPLNGDPQRSTETYSHWSVNK</sequence>